<proteinExistence type="predicted"/>
<dbReference type="HOGENOM" id="CLU_685668_0_0_1"/>
<reference evidence="3" key="2">
    <citation type="submission" date="2020-05" db="UniProtKB">
        <authorList>
            <consortium name="EnsemblMetazoa"/>
        </authorList>
    </citation>
    <scope>IDENTIFICATION</scope>
    <source>
        <strain evidence="3">wikel</strain>
    </source>
</reference>
<dbReference type="EMBL" id="ABJB010810277">
    <property type="status" value="NOT_ANNOTATED_CDS"/>
    <property type="molecule type" value="Genomic_DNA"/>
</dbReference>
<feature type="region of interest" description="Disordered" evidence="1">
    <location>
        <begin position="82"/>
        <end position="127"/>
    </location>
</feature>
<dbReference type="EMBL" id="ABJB010700076">
    <property type="status" value="NOT_ANNOTATED_CDS"/>
    <property type="molecule type" value="Genomic_DNA"/>
</dbReference>
<dbReference type="OrthoDB" id="6509790at2759"/>
<protein>
    <submittedName>
        <fullName evidence="2 3">Uncharacterized protein</fullName>
    </submittedName>
</protein>
<dbReference type="EMBL" id="ABJB011083383">
    <property type="status" value="NOT_ANNOTATED_CDS"/>
    <property type="molecule type" value="Genomic_DNA"/>
</dbReference>
<sequence length="402" mass="42292">MEEMQMLLDMMKQPGPSGSGATFASPSRSRDVEKTEKPARVEKSAAKVPSPPSPTSDEKWAGEDDSLLVAATQEMEMTAEMSTYEQQQELERKMAAKCPPPRADSGTAATSSRLDRDKPSPAEAATTTLGRSVHVATSGLLINEPKSATGFKPCGVTARVASKTAGSEGGVAFGSGKKGAVSSSLSPHGTVSSSHKAIPYVTPLNYAHSKVAGTTNDCGVSKSADASSSHKRPPTLLPGARNGKHVSGVVSSGPNSWVVSTTATGRSAVSNGSGTLAVLPSVAQPSSSRNSAWAVATAITRSLPTVPKSKSPFRAQARVQLSRVKTTNAADASIDFGDDDDDTDFATPDVVSWLEKVESQRAPSQKCTPEEIAKKREEALRRRQLKAAQAKHQWRGRLRPSR</sequence>
<feature type="compositionally biased region" description="Basic and acidic residues" evidence="1">
    <location>
        <begin position="28"/>
        <end position="45"/>
    </location>
</feature>
<gene>
    <name evidence="2" type="ORF">IscW_ISCW001520</name>
</gene>
<feature type="region of interest" description="Disordered" evidence="1">
    <location>
        <begin position="165"/>
        <end position="194"/>
    </location>
</feature>
<dbReference type="Proteomes" id="UP000001555">
    <property type="component" value="Unassembled WGS sequence"/>
</dbReference>
<keyword evidence="4" id="KW-1185">Reference proteome</keyword>
<feature type="region of interest" description="Disordered" evidence="1">
    <location>
        <begin position="382"/>
        <end position="402"/>
    </location>
</feature>
<evidence type="ECO:0000313" key="3">
    <source>
        <dbReference type="EnsemblMetazoa" id="ISCW001520-PA"/>
    </source>
</evidence>
<dbReference type="VEuPathDB" id="VectorBase:ISCI001520"/>
<feature type="compositionally biased region" description="Basic residues" evidence="1">
    <location>
        <begin position="392"/>
        <end position="402"/>
    </location>
</feature>
<reference evidence="2 4" key="1">
    <citation type="submission" date="2008-03" db="EMBL/GenBank/DDBJ databases">
        <title>Annotation of Ixodes scapularis.</title>
        <authorList>
            <consortium name="Ixodes scapularis Genome Project Consortium"/>
            <person name="Caler E."/>
            <person name="Hannick L.I."/>
            <person name="Bidwell S."/>
            <person name="Joardar V."/>
            <person name="Thiagarajan M."/>
            <person name="Amedeo P."/>
            <person name="Galinsky K.J."/>
            <person name="Schobel S."/>
            <person name="Inman J."/>
            <person name="Hostetler J."/>
            <person name="Miller J."/>
            <person name="Hammond M."/>
            <person name="Megy K."/>
            <person name="Lawson D."/>
            <person name="Kodira C."/>
            <person name="Sutton G."/>
            <person name="Meyer J."/>
            <person name="Hill C.A."/>
            <person name="Birren B."/>
            <person name="Nene V."/>
            <person name="Collins F."/>
            <person name="Alarcon-Chaidez F."/>
            <person name="Wikel S."/>
            <person name="Strausberg R."/>
        </authorList>
    </citation>
    <scope>NUCLEOTIDE SEQUENCE [LARGE SCALE GENOMIC DNA]</scope>
    <source>
        <strain evidence="4">Wikel</strain>
        <strain evidence="2">Wikel colony</strain>
    </source>
</reference>
<evidence type="ECO:0000313" key="4">
    <source>
        <dbReference type="Proteomes" id="UP000001555"/>
    </source>
</evidence>
<dbReference type="EMBL" id="DS623318">
    <property type="protein sequence ID" value="EEC00861.1"/>
    <property type="molecule type" value="Genomic_DNA"/>
</dbReference>
<dbReference type="EnsemblMetazoa" id="ISCW001520-RA">
    <property type="protein sequence ID" value="ISCW001520-PA"/>
    <property type="gene ID" value="ISCW001520"/>
</dbReference>
<feature type="compositionally biased region" description="Polar residues" evidence="1">
    <location>
        <begin position="181"/>
        <end position="194"/>
    </location>
</feature>
<dbReference type="VEuPathDB" id="VectorBase:ISCW001520"/>
<accession>B7P2N9</accession>
<feature type="region of interest" description="Disordered" evidence="1">
    <location>
        <begin position="326"/>
        <end position="345"/>
    </location>
</feature>
<dbReference type="VEuPathDB" id="VectorBase:ISCP_029413"/>
<dbReference type="InParanoid" id="B7P2N9"/>
<evidence type="ECO:0000313" key="2">
    <source>
        <dbReference type="EMBL" id="EEC00861.1"/>
    </source>
</evidence>
<name>B7P2N9_IXOSC</name>
<feature type="region of interest" description="Disordered" evidence="1">
    <location>
        <begin position="1"/>
        <end position="66"/>
    </location>
</feature>
<evidence type="ECO:0000256" key="1">
    <source>
        <dbReference type="SAM" id="MobiDB-lite"/>
    </source>
</evidence>
<dbReference type="PaxDb" id="6945-B7P2N9"/>
<feature type="region of interest" description="Disordered" evidence="1">
    <location>
        <begin position="216"/>
        <end position="255"/>
    </location>
</feature>
<organism>
    <name type="scientific">Ixodes scapularis</name>
    <name type="common">Black-legged tick</name>
    <name type="synonym">Deer tick</name>
    <dbReference type="NCBI Taxonomy" id="6945"/>
    <lineage>
        <taxon>Eukaryota</taxon>
        <taxon>Metazoa</taxon>
        <taxon>Ecdysozoa</taxon>
        <taxon>Arthropoda</taxon>
        <taxon>Chelicerata</taxon>
        <taxon>Arachnida</taxon>
        <taxon>Acari</taxon>
        <taxon>Parasitiformes</taxon>
        <taxon>Ixodida</taxon>
        <taxon>Ixodoidea</taxon>
        <taxon>Ixodidae</taxon>
        <taxon>Ixodinae</taxon>
        <taxon>Ixodes</taxon>
    </lineage>
</organism>
<dbReference type="AlphaFoldDB" id="B7P2N9"/>
<feature type="compositionally biased region" description="Gly residues" evidence="1">
    <location>
        <begin position="167"/>
        <end position="177"/>
    </location>
</feature>